<dbReference type="EMBL" id="JAEFCI010008644">
    <property type="protein sequence ID" value="KAG5458331.1"/>
    <property type="molecule type" value="Genomic_DNA"/>
</dbReference>
<dbReference type="PANTHER" id="PTHR45754:SF1">
    <property type="entry name" value="METHYLENETETRAHYDROFOLATE REDUCTASE 1"/>
    <property type="match status" value="1"/>
</dbReference>
<feature type="domain" description="MTHFR SAM-binding regulatory" evidence="1">
    <location>
        <begin position="80"/>
        <end position="222"/>
    </location>
</feature>
<organism evidence="2 3">
    <name type="scientific">Olpidium bornovanus</name>
    <dbReference type="NCBI Taxonomy" id="278681"/>
    <lineage>
        <taxon>Eukaryota</taxon>
        <taxon>Fungi</taxon>
        <taxon>Fungi incertae sedis</taxon>
        <taxon>Olpidiomycota</taxon>
        <taxon>Olpidiomycotina</taxon>
        <taxon>Olpidiomycetes</taxon>
        <taxon>Olpidiales</taxon>
        <taxon>Olpidiaceae</taxon>
        <taxon>Olpidium</taxon>
    </lineage>
</organism>
<evidence type="ECO:0000313" key="3">
    <source>
        <dbReference type="Proteomes" id="UP000673691"/>
    </source>
</evidence>
<reference evidence="2 3" key="1">
    <citation type="journal article" name="Sci. Rep.">
        <title>Genome-scale phylogenetic analyses confirm Olpidium as the closest living zoosporic fungus to the non-flagellated, terrestrial fungi.</title>
        <authorList>
            <person name="Chang Y."/>
            <person name="Rochon D."/>
            <person name="Sekimoto S."/>
            <person name="Wang Y."/>
            <person name="Chovatia M."/>
            <person name="Sandor L."/>
            <person name="Salamov A."/>
            <person name="Grigoriev I.V."/>
            <person name="Stajich J.E."/>
            <person name="Spatafora J.W."/>
        </authorList>
    </citation>
    <scope>NUCLEOTIDE SEQUENCE [LARGE SCALE GENOMIC DNA]</scope>
    <source>
        <strain evidence="2">S191</strain>
    </source>
</reference>
<dbReference type="GO" id="GO:0004489">
    <property type="term" value="F:methylenetetrahydrofolate reductase [NAD(P)H] activity"/>
    <property type="evidence" value="ECO:0007669"/>
    <property type="project" value="TreeGrafter"/>
</dbReference>
<name>A0A8H8DHF5_9FUNG</name>
<protein>
    <recommendedName>
        <fullName evidence="1">MTHFR SAM-binding regulatory domain-containing protein</fullName>
    </recommendedName>
</protein>
<dbReference type="GO" id="GO:0009086">
    <property type="term" value="P:methionine biosynthetic process"/>
    <property type="evidence" value="ECO:0007669"/>
    <property type="project" value="TreeGrafter"/>
</dbReference>
<dbReference type="GO" id="GO:0071949">
    <property type="term" value="F:FAD binding"/>
    <property type="evidence" value="ECO:0007669"/>
    <property type="project" value="TreeGrafter"/>
</dbReference>
<evidence type="ECO:0000259" key="1">
    <source>
        <dbReference type="Pfam" id="PF21895"/>
    </source>
</evidence>
<dbReference type="GO" id="GO:0005829">
    <property type="term" value="C:cytosol"/>
    <property type="evidence" value="ECO:0007669"/>
    <property type="project" value="TreeGrafter"/>
</dbReference>
<dbReference type="InterPro" id="IPR053806">
    <property type="entry name" value="MTHFR_C"/>
</dbReference>
<sequence length="263" mass="29497">MATAYHSTLRFVIDVLKRCWLDSACYLRDLLHALRNFVKSAYGPPLKLPRCQPKEALRIWGSPKTLDDLGSLFASYCLCELRTLPWSPDPLLPESRSVAARLAELNRMHLFTVGSQPAVDGVANDDPIVGWGPRVRGTQGWVYQKAFVEFFVAPDRAATLLDRLRRSEKVTYYAGSLQVGAHDGCETNASKDARNAVTWGVFVGQEIVQPTIVDEPAFMAWKLLSEIHRTWWLVNVVYDDYKTGQDALFDLLVSSLSPAHGRS</sequence>
<comment type="caution">
    <text evidence="2">The sequence shown here is derived from an EMBL/GenBank/DDBJ whole genome shotgun (WGS) entry which is preliminary data.</text>
</comment>
<dbReference type="Proteomes" id="UP000673691">
    <property type="component" value="Unassembled WGS sequence"/>
</dbReference>
<dbReference type="GO" id="GO:0035999">
    <property type="term" value="P:tetrahydrofolate interconversion"/>
    <property type="evidence" value="ECO:0007669"/>
    <property type="project" value="TreeGrafter"/>
</dbReference>
<proteinExistence type="predicted"/>
<dbReference type="OrthoDB" id="16284at2759"/>
<dbReference type="Pfam" id="PF21895">
    <property type="entry name" value="MTHFR_C"/>
    <property type="match status" value="1"/>
</dbReference>
<dbReference type="AlphaFoldDB" id="A0A8H8DHF5"/>
<keyword evidence="3" id="KW-1185">Reference proteome</keyword>
<accession>A0A8H8DHF5</accession>
<evidence type="ECO:0000313" key="2">
    <source>
        <dbReference type="EMBL" id="KAG5458331.1"/>
    </source>
</evidence>
<dbReference type="PANTHER" id="PTHR45754">
    <property type="entry name" value="METHYLENETETRAHYDROFOLATE REDUCTASE"/>
    <property type="match status" value="1"/>
</dbReference>
<gene>
    <name evidence="2" type="ORF">BJ554DRAFT_1462</name>
</gene>